<gene>
    <name evidence="6" type="primary">pfp</name>
    <name evidence="8" type="ORF">IAC78_03945</name>
</gene>
<dbReference type="Gene3D" id="3.40.50.450">
    <property type="match status" value="1"/>
</dbReference>
<dbReference type="GO" id="GO:0046872">
    <property type="term" value="F:metal ion binding"/>
    <property type="evidence" value="ECO:0007669"/>
    <property type="project" value="UniProtKB-KW"/>
</dbReference>
<dbReference type="GO" id="GO:0047334">
    <property type="term" value="F:diphosphate-fructose-6-phosphate 1-phosphotransferase activity"/>
    <property type="evidence" value="ECO:0007669"/>
    <property type="project" value="UniProtKB-EC"/>
</dbReference>
<keyword evidence="3 6" id="KW-0479">Metal-binding</keyword>
<dbReference type="HAMAP" id="MF_01978">
    <property type="entry name" value="Phosphofructokinase_II_B2"/>
    <property type="match status" value="1"/>
</dbReference>
<feature type="active site" description="Proton acceptor" evidence="6">
    <location>
        <position position="144"/>
    </location>
</feature>
<dbReference type="GO" id="GO:0006002">
    <property type="term" value="P:fructose 6-phosphate metabolic process"/>
    <property type="evidence" value="ECO:0007669"/>
    <property type="project" value="InterPro"/>
</dbReference>
<dbReference type="InterPro" id="IPR000023">
    <property type="entry name" value="Phosphofructokinase_dom"/>
</dbReference>
<dbReference type="EMBL" id="JADING010000113">
    <property type="protein sequence ID" value="MBO8414601.1"/>
    <property type="molecule type" value="Genomic_DNA"/>
</dbReference>
<dbReference type="GO" id="GO:0003872">
    <property type="term" value="F:6-phosphofructokinase activity"/>
    <property type="evidence" value="ECO:0007669"/>
    <property type="project" value="UniProtKB-UniRule"/>
</dbReference>
<dbReference type="AlphaFoldDB" id="A0A9D9DAM0"/>
<dbReference type="PRINTS" id="PR00476">
    <property type="entry name" value="PHFRCTKINASE"/>
</dbReference>
<dbReference type="NCBIfam" id="NF010675">
    <property type="entry name" value="PRK14072.1"/>
    <property type="match status" value="1"/>
</dbReference>
<feature type="binding site" evidence="6">
    <location>
        <position position="13"/>
    </location>
    <ligand>
        <name>diphosphate</name>
        <dbReference type="ChEBI" id="CHEBI:33019"/>
    </ligand>
</feature>
<dbReference type="EC" id="2.7.1.90" evidence="6"/>
<comment type="catalytic activity">
    <reaction evidence="6">
        <text>beta-D-fructose 6-phosphate + diphosphate = beta-D-fructose 1,6-bisphosphate + phosphate + H(+)</text>
        <dbReference type="Rhea" id="RHEA:13613"/>
        <dbReference type="ChEBI" id="CHEBI:15378"/>
        <dbReference type="ChEBI" id="CHEBI:32966"/>
        <dbReference type="ChEBI" id="CHEBI:33019"/>
        <dbReference type="ChEBI" id="CHEBI:43474"/>
        <dbReference type="ChEBI" id="CHEBI:57634"/>
        <dbReference type="EC" id="2.7.1.90"/>
    </reaction>
</comment>
<keyword evidence="2 6" id="KW-0808">Transferase</keyword>
<evidence type="ECO:0000259" key="7">
    <source>
        <dbReference type="Pfam" id="PF00365"/>
    </source>
</evidence>
<keyword evidence="4 6" id="KW-0418">Kinase</keyword>
<comment type="caution">
    <text evidence="8">The sequence shown here is derived from an EMBL/GenBank/DDBJ whole genome shotgun (WGS) entry which is preliminary data.</text>
</comment>
<dbReference type="InterPro" id="IPR035966">
    <property type="entry name" value="PKF_sf"/>
</dbReference>
<dbReference type="Pfam" id="PF00365">
    <property type="entry name" value="PFK"/>
    <property type="match status" value="1"/>
</dbReference>
<evidence type="ECO:0000256" key="6">
    <source>
        <dbReference type="HAMAP-Rule" id="MF_01978"/>
    </source>
</evidence>
<evidence type="ECO:0000313" key="8">
    <source>
        <dbReference type="EMBL" id="MBO8414601.1"/>
    </source>
</evidence>
<dbReference type="PANTHER" id="PTHR45770">
    <property type="entry name" value="ATP-DEPENDENT 6-PHOSPHOFRUCTOKINASE 1"/>
    <property type="match status" value="1"/>
</dbReference>
<dbReference type="SUPFAM" id="SSF53784">
    <property type="entry name" value="Phosphofructokinase"/>
    <property type="match status" value="1"/>
</dbReference>
<dbReference type="InterPro" id="IPR050929">
    <property type="entry name" value="PFKA"/>
</dbReference>
<keyword evidence="5 6" id="KW-0460">Magnesium</keyword>
<feature type="binding site" evidence="6">
    <location>
        <position position="114"/>
    </location>
    <ligand>
        <name>Mg(2+)</name>
        <dbReference type="ChEBI" id="CHEBI:18420"/>
        <note>catalytic</note>
    </ligand>
</feature>
<feature type="binding site" evidence="6">
    <location>
        <begin position="188"/>
        <end position="190"/>
    </location>
    <ligand>
        <name>substrate</name>
    </ligand>
</feature>
<dbReference type="Gene3D" id="3.40.50.460">
    <property type="entry name" value="Phosphofructokinase domain"/>
    <property type="match status" value="1"/>
</dbReference>
<comment type="function">
    <text evidence="6">Catalyzes the phosphorylation of D-fructose 6-phosphate, the first committing step of glycolysis. Uses inorganic phosphate (PPi) as phosphoryl donor instead of ATP like common ATP-dependent phosphofructokinases (ATP-PFKs), which renders the reaction reversible, and can thus function both in glycolysis and gluconeogenesis. Consistently, PPi-PFK can replace the enzymes of both the forward (ATP-PFK) and reverse (fructose-bisphosphatase (FBPase)) reactions.</text>
</comment>
<reference evidence="8" key="2">
    <citation type="journal article" date="2021" name="PeerJ">
        <title>Extensive microbial diversity within the chicken gut microbiome revealed by metagenomics and culture.</title>
        <authorList>
            <person name="Gilroy R."/>
            <person name="Ravi A."/>
            <person name="Getino M."/>
            <person name="Pursley I."/>
            <person name="Horton D.L."/>
            <person name="Alikhan N.F."/>
            <person name="Baker D."/>
            <person name="Gharbi K."/>
            <person name="Hall N."/>
            <person name="Watson M."/>
            <person name="Adriaenssens E.M."/>
            <person name="Foster-Nyarko E."/>
            <person name="Jarju S."/>
            <person name="Secka A."/>
            <person name="Antonio M."/>
            <person name="Oren A."/>
            <person name="Chaudhuri R.R."/>
            <person name="La Ragione R."/>
            <person name="Hildebrand F."/>
            <person name="Pallen M.J."/>
        </authorList>
    </citation>
    <scope>NUCLEOTIDE SEQUENCE</scope>
    <source>
        <strain evidence="8">1748</strain>
    </source>
</reference>
<feature type="site" description="Important for catalytic activity and substrate specificity; stabilizes the transition state when the phosphoryl donor is PPi; prevents ATP from binding by mimicking the alpha-phosphate group of ATP" evidence="6">
    <location>
        <position position="115"/>
    </location>
</feature>
<accession>A0A9D9DAM0</accession>
<dbReference type="InterPro" id="IPR022953">
    <property type="entry name" value="ATP_PFK"/>
</dbReference>
<comment type="caution">
    <text evidence="6">Lacks conserved residue(s) required for the propagation of feature annotation.</text>
</comment>
<feature type="domain" description="Phosphofructokinase" evidence="7">
    <location>
        <begin position="7"/>
        <end position="290"/>
    </location>
</feature>
<sequence length="409" mass="45249">MLEGNVLYGQSGGPSSAINASALGVILEAMEHKDVIHKIYMMHHGIVGAINDDIIDVTDEDVAELKKLRHTSGAYFGNVRYKLLDWKDSEKDYRKILKTLKKYNIRYFFYNGGNDSMDTCNKISTYLQKVGYECRVMGIPKTIDNDLPITDHTPGYGTSAKFIANSMIDIDLDNASYPQGRVIVVEIMGRHAGWLAASSALANLQGHGPDLIYVPEIPFEMDKFYADVDKVYQKKKRCLVAVSEGIVDKNGSFIFQVGKKVDAFGHLRLGGVCQVLSTNVADALGVNSVALELSFLQRGACRIASKVDIEEGEGVGREAVKRAIEGVSDKMIAITRLSSKPYKIEYTLADLSAVANYENKLPRDMINEEGNNVTEKFIEYAAPLIDGELDDTFTSGLIDVPHLKNYRPL</sequence>
<feature type="binding site" evidence="6">
    <location>
        <begin position="142"/>
        <end position="144"/>
    </location>
    <ligand>
        <name>substrate</name>
    </ligand>
</feature>
<comment type="subunit">
    <text evidence="6">Homodimer.</text>
</comment>
<evidence type="ECO:0000256" key="5">
    <source>
        <dbReference type="ARBA" id="ARBA00022842"/>
    </source>
</evidence>
<comment type="pathway">
    <text evidence="6">Carbohydrate degradation; glycolysis; D-glyceraldehyde 3-phosphate and glycerone phosphate from D-glucose: step 3/4.</text>
</comment>
<dbReference type="PIRSF" id="PIRSF036483">
    <property type="entry name" value="PFK_XF0274"/>
    <property type="match status" value="1"/>
</dbReference>
<feature type="site" description="Important for catalytic activity; stabilizes the transition state when the phosphoryl donor is PPi" evidence="6">
    <location>
        <position position="141"/>
    </location>
</feature>
<evidence type="ECO:0000256" key="4">
    <source>
        <dbReference type="ARBA" id="ARBA00022777"/>
    </source>
</evidence>
<dbReference type="InterPro" id="IPR011404">
    <property type="entry name" value="PPi-PFK"/>
</dbReference>
<evidence type="ECO:0000256" key="2">
    <source>
        <dbReference type="ARBA" id="ARBA00022679"/>
    </source>
</evidence>
<comment type="activity regulation">
    <text evidence="6">Non-allosteric.</text>
</comment>
<evidence type="ECO:0000256" key="3">
    <source>
        <dbReference type="ARBA" id="ARBA00022723"/>
    </source>
</evidence>
<name>A0A9D9DAM0_9BACL</name>
<comment type="similarity">
    <text evidence="6">Belongs to the phosphofructokinase type A (PFKA) family. PPi-dependent PFK group II subfamily. Clade 'B2' sub-subfamily.</text>
</comment>
<evidence type="ECO:0000256" key="1">
    <source>
        <dbReference type="ARBA" id="ARBA00001946"/>
    </source>
</evidence>
<dbReference type="GO" id="GO:0005737">
    <property type="term" value="C:cytoplasm"/>
    <property type="evidence" value="ECO:0007669"/>
    <property type="project" value="UniProtKB-SubCell"/>
</dbReference>
<comment type="cofactor">
    <cofactor evidence="1 6">
        <name>Mg(2+)</name>
        <dbReference type="ChEBI" id="CHEBI:18420"/>
    </cofactor>
</comment>
<proteinExistence type="inferred from homology"/>
<feature type="binding site" evidence="6">
    <location>
        <position position="244"/>
    </location>
    <ligand>
        <name>substrate</name>
    </ligand>
</feature>
<evidence type="ECO:0000313" key="9">
    <source>
        <dbReference type="Proteomes" id="UP000823629"/>
    </source>
</evidence>
<keyword evidence="6" id="KW-0324">Glycolysis</keyword>
<organism evidence="8 9">
    <name type="scientific">Candidatus Scatoplasma merdavium</name>
    <dbReference type="NCBI Taxonomy" id="2840932"/>
    <lineage>
        <taxon>Bacteria</taxon>
        <taxon>Bacillati</taxon>
        <taxon>Bacillota</taxon>
        <taxon>Bacilli</taxon>
        <taxon>Bacillales</taxon>
        <taxon>Candidatus Scatoplasma</taxon>
    </lineage>
</organism>
<reference evidence="8" key="1">
    <citation type="submission" date="2020-10" db="EMBL/GenBank/DDBJ databases">
        <authorList>
            <person name="Gilroy R."/>
        </authorList>
    </citation>
    <scope>NUCLEOTIDE SEQUENCE</scope>
    <source>
        <strain evidence="8">1748</strain>
    </source>
</reference>
<dbReference type="Proteomes" id="UP000823629">
    <property type="component" value="Unassembled WGS sequence"/>
</dbReference>
<keyword evidence="6" id="KW-0963">Cytoplasm</keyword>
<comment type="subcellular location">
    <subcellularLocation>
        <location evidence="6">Cytoplasm</location>
    </subcellularLocation>
</comment>
<protein>
    <recommendedName>
        <fullName evidence="6">Pyrophosphate--fructose 6-phosphate 1-phosphotransferase</fullName>
        <ecNumber evidence="6">2.7.1.90</ecNumber>
    </recommendedName>
    <alternativeName>
        <fullName evidence="6">6-phosphofructokinase, pyrophosphate dependent</fullName>
    </alternativeName>
    <alternativeName>
        <fullName evidence="6">PPi-dependent phosphofructokinase</fullName>
        <shortName evidence="6">PPi-PFK</shortName>
    </alternativeName>
    <alternativeName>
        <fullName evidence="6">Pyrophosphate-dependent 6-phosphofructose-1-kinase</fullName>
    </alternativeName>
</protein>